<dbReference type="RefSeq" id="WP_121099399.1">
    <property type="nucleotide sequence ID" value="NZ_RBII01000001.1"/>
</dbReference>
<evidence type="ECO:0000259" key="8">
    <source>
        <dbReference type="Pfam" id="PF02687"/>
    </source>
</evidence>
<feature type="transmembrane region" description="Helical" evidence="7">
    <location>
        <begin position="335"/>
        <end position="361"/>
    </location>
</feature>
<organism evidence="10 11">
    <name type="scientific">Litorimonas taeanensis</name>
    <dbReference type="NCBI Taxonomy" id="568099"/>
    <lineage>
        <taxon>Bacteria</taxon>
        <taxon>Pseudomonadati</taxon>
        <taxon>Pseudomonadota</taxon>
        <taxon>Alphaproteobacteria</taxon>
        <taxon>Maricaulales</taxon>
        <taxon>Robiginitomaculaceae</taxon>
    </lineage>
</organism>
<evidence type="ECO:0000256" key="7">
    <source>
        <dbReference type="SAM" id="Phobius"/>
    </source>
</evidence>
<evidence type="ECO:0000313" key="10">
    <source>
        <dbReference type="EMBL" id="RKQ71641.1"/>
    </source>
</evidence>
<proteinExistence type="inferred from homology"/>
<dbReference type="PANTHER" id="PTHR30489:SF0">
    <property type="entry name" value="LIPOPROTEIN-RELEASING SYSTEM TRANSMEMBRANE PROTEIN LOLE"/>
    <property type="match status" value="1"/>
</dbReference>
<dbReference type="InterPro" id="IPR003838">
    <property type="entry name" value="ABC3_permease_C"/>
</dbReference>
<keyword evidence="4 7" id="KW-0812">Transmembrane</keyword>
<dbReference type="Pfam" id="PF12704">
    <property type="entry name" value="MacB_PCD"/>
    <property type="match status" value="1"/>
</dbReference>
<feature type="transmembrane region" description="Helical" evidence="7">
    <location>
        <begin position="32"/>
        <end position="59"/>
    </location>
</feature>
<evidence type="ECO:0000256" key="1">
    <source>
        <dbReference type="ARBA" id="ARBA00004651"/>
    </source>
</evidence>
<keyword evidence="5 7" id="KW-1133">Transmembrane helix</keyword>
<dbReference type="PANTHER" id="PTHR30489">
    <property type="entry name" value="LIPOPROTEIN-RELEASING SYSTEM TRANSMEMBRANE PROTEIN LOLE"/>
    <property type="match status" value="1"/>
</dbReference>
<evidence type="ECO:0000313" key="11">
    <source>
        <dbReference type="Proteomes" id="UP000282211"/>
    </source>
</evidence>
<dbReference type="OrthoDB" id="9808461at2"/>
<dbReference type="Proteomes" id="UP000282211">
    <property type="component" value="Unassembled WGS sequence"/>
</dbReference>
<evidence type="ECO:0000256" key="4">
    <source>
        <dbReference type="ARBA" id="ARBA00022692"/>
    </source>
</evidence>
<feature type="transmembrane region" description="Helical" evidence="7">
    <location>
        <begin position="294"/>
        <end position="315"/>
    </location>
</feature>
<keyword evidence="11" id="KW-1185">Reference proteome</keyword>
<dbReference type="FunCoup" id="A0A420WKS0">
    <property type="interactions" value="217"/>
</dbReference>
<dbReference type="GO" id="GO:0044874">
    <property type="term" value="P:lipoprotein localization to outer membrane"/>
    <property type="evidence" value="ECO:0007669"/>
    <property type="project" value="TreeGrafter"/>
</dbReference>
<sequence length="435" mass="47259">MNEALNIKQNRAFGAIERRIAMRYLRAKKTQGGVGLIAAISFICIMLAIAAMIIIMSIMNGFRDDMIRLTIGSEGHMYVASSAPQPTAESMMAMENRLAAVPGVDEAFQFSENQTGLSANNQFGFGQVIGIRPENLRSFEMISQSIIEGSLDNFGVGAGSDHNIAMGRRLAMSLGLSQGDKVTIYSPRTRTTAFGPPQPIRKNYTVGAIFEVGLLIPDSTYIYMDLDQAGLLFNDGKVTGEIQLRLDNVDLIDKLRQPVGNAAGEPVFINTWKDRPRNAATATALRTEQIAMRFIFMIVVIIAAFPVLASMIMLVKNKSKDIAILRTIGATRGAVLRIFLMSGAMIGILGTLAGLIFGVLFCLNIGAVQTTIEFVCNCELFPAEVYQLSNGIPAKIVWSEVFGVAFWGFLISAAATFLPAMNASKVDPVDALRYE</sequence>
<gene>
    <name evidence="10" type="ORF">DES40_0968</name>
</gene>
<dbReference type="InParanoid" id="A0A420WKS0"/>
<comment type="similarity">
    <text evidence="2">Belongs to the ABC-4 integral membrane protein family. LolC/E subfamily.</text>
</comment>
<keyword evidence="10" id="KW-0449">Lipoprotein</keyword>
<evidence type="ECO:0000259" key="9">
    <source>
        <dbReference type="Pfam" id="PF12704"/>
    </source>
</evidence>
<feature type="domain" description="ABC3 transporter permease C-terminal" evidence="8">
    <location>
        <begin position="294"/>
        <end position="428"/>
    </location>
</feature>
<dbReference type="InterPro" id="IPR025857">
    <property type="entry name" value="MacB_PCD"/>
</dbReference>
<comment type="caution">
    <text evidence="10">The sequence shown here is derived from an EMBL/GenBank/DDBJ whole genome shotgun (WGS) entry which is preliminary data.</text>
</comment>
<evidence type="ECO:0000256" key="2">
    <source>
        <dbReference type="ARBA" id="ARBA00005236"/>
    </source>
</evidence>
<keyword evidence="6 7" id="KW-0472">Membrane</keyword>
<reference evidence="10 11" key="1">
    <citation type="submission" date="2018-10" db="EMBL/GenBank/DDBJ databases">
        <title>Genomic Encyclopedia of Type Strains, Phase IV (KMG-IV): sequencing the most valuable type-strain genomes for metagenomic binning, comparative biology and taxonomic classification.</title>
        <authorList>
            <person name="Goeker M."/>
        </authorList>
    </citation>
    <scope>NUCLEOTIDE SEQUENCE [LARGE SCALE GENOMIC DNA]</scope>
    <source>
        <strain evidence="10 11">DSM 22008</strain>
    </source>
</reference>
<accession>A0A420WKS0</accession>
<dbReference type="InterPro" id="IPR051447">
    <property type="entry name" value="Lipoprotein-release_system"/>
</dbReference>
<dbReference type="EMBL" id="RBII01000001">
    <property type="protein sequence ID" value="RKQ71641.1"/>
    <property type="molecule type" value="Genomic_DNA"/>
</dbReference>
<dbReference type="GO" id="GO:0098797">
    <property type="term" value="C:plasma membrane protein complex"/>
    <property type="evidence" value="ECO:0007669"/>
    <property type="project" value="TreeGrafter"/>
</dbReference>
<name>A0A420WKS0_9PROT</name>
<feature type="domain" description="MacB-like periplasmic core" evidence="9">
    <location>
        <begin position="39"/>
        <end position="257"/>
    </location>
</feature>
<comment type="subcellular location">
    <subcellularLocation>
        <location evidence="1">Cell membrane</location>
        <topology evidence="1">Multi-pass membrane protein</topology>
    </subcellularLocation>
</comment>
<keyword evidence="3" id="KW-1003">Cell membrane</keyword>
<protein>
    <submittedName>
        <fullName evidence="10">Lipoprotein-releasing system permease protein</fullName>
    </submittedName>
</protein>
<evidence type="ECO:0000256" key="6">
    <source>
        <dbReference type="ARBA" id="ARBA00023136"/>
    </source>
</evidence>
<dbReference type="AlphaFoldDB" id="A0A420WKS0"/>
<evidence type="ECO:0000256" key="5">
    <source>
        <dbReference type="ARBA" id="ARBA00022989"/>
    </source>
</evidence>
<evidence type="ECO:0000256" key="3">
    <source>
        <dbReference type="ARBA" id="ARBA00022475"/>
    </source>
</evidence>
<feature type="transmembrane region" description="Helical" evidence="7">
    <location>
        <begin position="396"/>
        <end position="418"/>
    </location>
</feature>
<dbReference type="Pfam" id="PF02687">
    <property type="entry name" value="FtsX"/>
    <property type="match status" value="1"/>
</dbReference>